<evidence type="ECO:0000256" key="1">
    <source>
        <dbReference type="ARBA" id="ARBA00008007"/>
    </source>
</evidence>
<dbReference type="Proteomes" id="UP000004931">
    <property type="component" value="Unassembled WGS sequence"/>
</dbReference>
<dbReference type="CDD" id="cd06223">
    <property type="entry name" value="PRTases_typeI"/>
    <property type="match status" value="1"/>
</dbReference>
<comment type="caution">
    <text evidence="4">The sequence shown here is derived from an EMBL/GenBank/DDBJ whole genome shotgun (WGS) entry which is preliminary data.</text>
</comment>
<organism evidence="4 5">
    <name type="scientific">marine gamma proteobacterium HTCC2143</name>
    <dbReference type="NCBI Taxonomy" id="247633"/>
    <lineage>
        <taxon>Bacteria</taxon>
        <taxon>Pseudomonadati</taxon>
        <taxon>Pseudomonadota</taxon>
        <taxon>Gammaproteobacteria</taxon>
        <taxon>Cellvibrionales</taxon>
        <taxon>Spongiibacteraceae</taxon>
        <taxon>BD1-7 clade</taxon>
    </lineage>
</organism>
<gene>
    <name evidence="4" type="ORF">GP2143_14931</name>
</gene>
<sequence length="243" mass="27246">MIMVNRFSRLIGTLIDRAAALQHIASQCILCAAPGQKGLDLCLPCQLDLPALTQCCQQCALPLFDHKAYCGQCLLSTPAYQRVEAPWLYQPPIAQLISRFKYSRQYSIGKVLSNIAARRYASAYIDQKLPDLIVPIPLHWSRQTIRGFNQSEHLARYYSHHFNIPMKRFLKRCRPTAAQQMLTADQRRSNMKGAFQMCGDVAGKLVAVVDDVMTTGTTVSEASQCLLKAGATEVHIWCLARTE</sequence>
<evidence type="ECO:0000259" key="2">
    <source>
        <dbReference type="Pfam" id="PF00156"/>
    </source>
</evidence>
<dbReference type="AlphaFoldDB" id="A0Y8V6"/>
<keyword evidence="5" id="KW-1185">Reference proteome</keyword>
<proteinExistence type="inferred from homology"/>
<dbReference type="InterPro" id="IPR000836">
    <property type="entry name" value="PRTase_dom"/>
</dbReference>
<dbReference type="STRING" id="247633.GP2143_14931"/>
<comment type="similarity">
    <text evidence="1">Belongs to the ComF/GntX family.</text>
</comment>
<feature type="domain" description="Double zinc ribbon" evidence="3">
    <location>
        <begin position="27"/>
        <end position="74"/>
    </location>
</feature>
<dbReference type="eggNOG" id="COG1040">
    <property type="taxonomic scope" value="Bacteria"/>
</dbReference>
<feature type="domain" description="Phosphoribosyltransferase" evidence="2">
    <location>
        <begin position="186"/>
        <end position="241"/>
    </location>
</feature>
<evidence type="ECO:0000313" key="5">
    <source>
        <dbReference type="Proteomes" id="UP000004931"/>
    </source>
</evidence>
<dbReference type="Pfam" id="PF18912">
    <property type="entry name" value="DZR_2"/>
    <property type="match status" value="1"/>
</dbReference>
<name>A0Y8V6_9GAMM</name>
<reference evidence="4 5" key="1">
    <citation type="journal article" date="2010" name="J. Bacteriol.">
        <title>Genome sequence of the oligotrophic marine Gammaproteobacterium HTCC2143, isolated from the Oregon Coast.</title>
        <authorList>
            <person name="Oh H.M."/>
            <person name="Kang I."/>
            <person name="Ferriera S."/>
            <person name="Giovannoni S.J."/>
            <person name="Cho J.C."/>
        </authorList>
    </citation>
    <scope>NUCLEOTIDE SEQUENCE [LARGE SCALE GENOMIC DNA]</scope>
    <source>
        <strain evidence="4 5">HTCC2143</strain>
    </source>
</reference>
<dbReference type="EMBL" id="AAVT01000001">
    <property type="protein sequence ID" value="EAW32560.1"/>
    <property type="molecule type" value="Genomic_DNA"/>
</dbReference>
<dbReference type="Pfam" id="PF00156">
    <property type="entry name" value="Pribosyltran"/>
    <property type="match status" value="1"/>
</dbReference>
<accession>A0Y8V6</accession>
<evidence type="ECO:0000259" key="3">
    <source>
        <dbReference type="Pfam" id="PF18912"/>
    </source>
</evidence>
<evidence type="ECO:0000313" key="4">
    <source>
        <dbReference type="EMBL" id="EAW32560.1"/>
    </source>
</evidence>
<dbReference type="OrthoDB" id="9793412at2"/>
<dbReference type="InterPro" id="IPR044005">
    <property type="entry name" value="DZR_2"/>
</dbReference>
<dbReference type="PANTHER" id="PTHR47505">
    <property type="entry name" value="DNA UTILIZATION PROTEIN YHGH"/>
    <property type="match status" value="1"/>
</dbReference>
<dbReference type="Gene3D" id="3.40.50.2020">
    <property type="match status" value="1"/>
</dbReference>
<dbReference type="InterPro" id="IPR051910">
    <property type="entry name" value="ComF/GntX_DNA_util-trans"/>
</dbReference>
<protein>
    <submittedName>
        <fullName evidence="4">Competence protein ComF, putative</fullName>
    </submittedName>
</protein>
<dbReference type="SUPFAM" id="SSF53271">
    <property type="entry name" value="PRTase-like"/>
    <property type="match status" value="1"/>
</dbReference>
<dbReference type="PANTHER" id="PTHR47505:SF1">
    <property type="entry name" value="DNA UTILIZATION PROTEIN YHGH"/>
    <property type="match status" value="1"/>
</dbReference>
<dbReference type="InterPro" id="IPR029057">
    <property type="entry name" value="PRTase-like"/>
</dbReference>